<keyword evidence="1" id="KW-0812">Transmembrane</keyword>
<dbReference type="Pfam" id="PF09624">
    <property type="entry name" value="DUF2393"/>
    <property type="match status" value="1"/>
</dbReference>
<sequence length="177" mass="20255">MMYFTIFHIIALVVIFVFFILFLILTLKEKRISVVISMVGLNIFVMTAIAIFSMLSIDQYTKKARIENLNYDRVLLNESIMFFGTIKNIGDYAIASCTLEIKLTNSPVEKGGLDGNLFKQKGFLDALKPKPETKSSVEKEFKIGTNLKPRESRAFSVSLPYPATFRTPTYHYKLYCH</sequence>
<dbReference type="EMBL" id="VOAP01000029">
    <property type="protein sequence ID" value="TWO18243.1"/>
    <property type="molecule type" value="Genomic_DNA"/>
</dbReference>
<keyword evidence="1" id="KW-1133">Transmembrane helix</keyword>
<dbReference type="InterPro" id="IPR013417">
    <property type="entry name" value="CHP02588"/>
</dbReference>
<name>A0A562X9P1_CAMHY</name>
<dbReference type="Proteomes" id="UP000321812">
    <property type="component" value="Unassembled WGS sequence"/>
</dbReference>
<evidence type="ECO:0000313" key="2">
    <source>
        <dbReference type="EMBL" id="TWO18243.1"/>
    </source>
</evidence>
<gene>
    <name evidence="2" type="ORF">YZ82_08535</name>
</gene>
<feature type="transmembrane region" description="Helical" evidence="1">
    <location>
        <begin position="6"/>
        <end position="27"/>
    </location>
</feature>
<keyword evidence="1" id="KW-0472">Membrane</keyword>
<protein>
    <submittedName>
        <fullName evidence="2">DUF2393 domain-containing protein</fullName>
    </submittedName>
</protein>
<feature type="transmembrane region" description="Helical" evidence="1">
    <location>
        <begin position="34"/>
        <end position="55"/>
    </location>
</feature>
<reference evidence="2 3" key="1">
    <citation type="submission" date="2019-07" db="EMBL/GenBank/DDBJ databases">
        <title>Rapid identification of Enteric Bacteria from Whole Genome Sequences (WGS) using Average Nucleotide Identity (ANI).</title>
        <authorList>
            <person name="Lane C."/>
        </authorList>
    </citation>
    <scope>NUCLEOTIDE SEQUENCE [LARGE SCALE GENOMIC DNA]</scope>
    <source>
        <strain evidence="2 3">D2411</strain>
    </source>
</reference>
<evidence type="ECO:0000256" key="1">
    <source>
        <dbReference type="SAM" id="Phobius"/>
    </source>
</evidence>
<proteinExistence type="predicted"/>
<accession>A0A562X9P1</accession>
<evidence type="ECO:0000313" key="3">
    <source>
        <dbReference type="Proteomes" id="UP000321812"/>
    </source>
</evidence>
<comment type="caution">
    <text evidence="2">The sequence shown here is derived from an EMBL/GenBank/DDBJ whole genome shotgun (WGS) entry which is preliminary data.</text>
</comment>
<organism evidence="2 3">
    <name type="scientific">Campylobacter hyointestinalis</name>
    <dbReference type="NCBI Taxonomy" id="198"/>
    <lineage>
        <taxon>Bacteria</taxon>
        <taxon>Pseudomonadati</taxon>
        <taxon>Campylobacterota</taxon>
        <taxon>Epsilonproteobacteria</taxon>
        <taxon>Campylobacterales</taxon>
        <taxon>Campylobacteraceae</taxon>
        <taxon>Campylobacter</taxon>
    </lineage>
</organism>
<dbReference type="AlphaFoldDB" id="A0A562X9P1"/>